<feature type="non-terminal residue" evidence="1">
    <location>
        <position position="114"/>
    </location>
</feature>
<protein>
    <submittedName>
        <fullName evidence="1">Bifunctional glutamine-synthetase adenylyltransferase/deadenyltransferase</fullName>
    </submittedName>
</protein>
<keyword evidence="1" id="KW-0548">Nucleotidyltransferase</keyword>
<dbReference type="Proteomes" id="UP000248544">
    <property type="component" value="Unassembled WGS sequence"/>
</dbReference>
<keyword evidence="1" id="KW-0808">Transferase</keyword>
<proteinExistence type="predicted"/>
<dbReference type="GO" id="GO:0016779">
    <property type="term" value="F:nucleotidyltransferase activity"/>
    <property type="evidence" value="ECO:0007669"/>
    <property type="project" value="UniProtKB-KW"/>
</dbReference>
<organism evidence="1 2">
    <name type="scientific">Spongiactinospora gelatinilytica</name>
    <dbReference type="NCBI Taxonomy" id="2666298"/>
    <lineage>
        <taxon>Bacteria</taxon>
        <taxon>Bacillati</taxon>
        <taxon>Actinomycetota</taxon>
        <taxon>Actinomycetes</taxon>
        <taxon>Streptosporangiales</taxon>
        <taxon>Streptosporangiaceae</taxon>
        <taxon>Spongiactinospora</taxon>
    </lineage>
</organism>
<keyword evidence="2" id="KW-1185">Reference proteome</keyword>
<dbReference type="EMBL" id="POUA01000381">
    <property type="protein sequence ID" value="PZG29303.1"/>
    <property type="molecule type" value="Genomic_DNA"/>
</dbReference>
<evidence type="ECO:0000313" key="1">
    <source>
        <dbReference type="EMBL" id="PZG29303.1"/>
    </source>
</evidence>
<dbReference type="AlphaFoldDB" id="A0A2W2F2H7"/>
<gene>
    <name evidence="1" type="ORF">C1I98_32195</name>
</gene>
<comment type="caution">
    <text evidence="1">The sequence shown here is derived from an EMBL/GenBank/DDBJ whole genome shotgun (WGS) entry which is preliminary data.</text>
</comment>
<sequence>MMTVPRIETTAGKLARLGFADAARAGRLLAELGPPAADDADLLRDLVAVADPDLALTSLNRLAERDPGVLSELRSDPGLRGRLLGVFGVSAALGEHVVRHPGHWRALCCPPAVP</sequence>
<reference evidence="1 2" key="1">
    <citation type="submission" date="2018-01" db="EMBL/GenBank/DDBJ databases">
        <title>Draft genome sequence of Sphaerisporangium sp. 7K107.</title>
        <authorList>
            <person name="Sahin N."/>
            <person name="Saygin H."/>
            <person name="Ay H."/>
        </authorList>
    </citation>
    <scope>NUCLEOTIDE SEQUENCE [LARGE SCALE GENOMIC DNA]</scope>
    <source>
        <strain evidence="1 2">7K107</strain>
    </source>
</reference>
<name>A0A2W2F2H7_9ACTN</name>
<accession>A0A2W2F2H7</accession>
<evidence type="ECO:0000313" key="2">
    <source>
        <dbReference type="Proteomes" id="UP000248544"/>
    </source>
</evidence>